<sequence length="320" mass="36122">MGEFAFMEDWDLRAVVSGSTTEAFANIVNNPPSLFTPLNLERDELFSFPEIFESTTDFYRQEEIYDPLYPVLHQQSLSTHSNLSVISSMSIPICEDEEPEKLQKKHSLSESATPASRSDDASVAAKSKGRKNQQKRVVKHVKSDGLSSDMWAWRKYGQKPIKGSPYPRSYYRCSSLKGCLARKQVERSSTDPSVFIITYTAEHSHAQPTRRNSLAGRTRIKSSLAKQAATNEPNMSTIEDKCLDTVPSSMASTDQDELLRDVKIKNEEEDEEEEEEDQVLEDIGSNEIVMPDIIFSDDLFPSLEDFEQLLLDHHSAATVV</sequence>
<name>A0A0U1VMS1_HEVBR</name>
<feature type="compositionally biased region" description="Basic residues" evidence="7">
    <location>
        <begin position="127"/>
        <end position="140"/>
    </location>
</feature>
<evidence type="ECO:0000259" key="8">
    <source>
        <dbReference type="PROSITE" id="PS50811"/>
    </source>
</evidence>
<comment type="subcellular location">
    <subcellularLocation>
        <location evidence="1">Nucleus</location>
    </subcellularLocation>
</comment>
<accession>A0A0U1VMS1</accession>
<dbReference type="FunFam" id="2.20.25.80:FF:000007">
    <property type="entry name" value="WRKY transcription factor 22"/>
    <property type="match status" value="1"/>
</dbReference>
<comment type="similarity">
    <text evidence="6">Belongs to the WRKY group II-e family.</text>
</comment>
<evidence type="ECO:0000256" key="1">
    <source>
        <dbReference type="ARBA" id="ARBA00004123"/>
    </source>
</evidence>
<evidence type="ECO:0000256" key="2">
    <source>
        <dbReference type="ARBA" id="ARBA00023015"/>
    </source>
</evidence>
<evidence type="ECO:0000256" key="5">
    <source>
        <dbReference type="ARBA" id="ARBA00023242"/>
    </source>
</evidence>
<dbReference type="AlphaFoldDB" id="A0A0U1VMS1"/>
<dbReference type="SUPFAM" id="SSF118290">
    <property type="entry name" value="WRKY DNA-binding domain"/>
    <property type="match status" value="1"/>
</dbReference>
<keyword evidence="2" id="KW-0805">Transcription regulation</keyword>
<evidence type="ECO:0000256" key="6">
    <source>
        <dbReference type="ARBA" id="ARBA00060761"/>
    </source>
</evidence>
<dbReference type="GO" id="GO:0000976">
    <property type="term" value="F:transcription cis-regulatory region binding"/>
    <property type="evidence" value="ECO:0007669"/>
    <property type="project" value="TreeGrafter"/>
</dbReference>
<evidence type="ECO:0000256" key="4">
    <source>
        <dbReference type="ARBA" id="ARBA00023163"/>
    </source>
</evidence>
<dbReference type="PROSITE" id="PS50811">
    <property type="entry name" value="WRKY"/>
    <property type="match status" value="1"/>
</dbReference>
<dbReference type="PANTHER" id="PTHR32096">
    <property type="entry name" value="WRKY TRANSCRIPTION FACTOR 30-RELATED-RELATED"/>
    <property type="match status" value="1"/>
</dbReference>
<dbReference type="GO" id="GO:0005634">
    <property type="term" value="C:nucleus"/>
    <property type="evidence" value="ECO:0007669"/>
    <property type="project" value="UniProtKB-SubCell"/>
</dbReference>
<dbReference type="InterPro" id="IPR036576">
    <property type="entry name" value="WRKY_dom_sf"/>
</dbReference>
<proteinExistence type="inferred from homology"/>
<keyword evidence="3" id="KW-0238">DNA-binding</keyword>
<evidence type="ECO:0000256" key="3">
    <source>
        <dbReference type="ARBA" id="ARBA00023125"/>
    </source>
</evidence>
<keyword evidence="4" id="KW-0804">Transcription</keyword>
<feature type="domain" description="WRKY" evidence="8">
    <location>
        <begin position="142"/>
        <end position="208"/>
    </location>
</feature>
<evidence type="ECO:0000256" key="7">
    <source>
        <dbReference type="SAM" id="MobiDB-lite"/>
    </source>
</evidence>
<dbReference type="PANTHER" id="PTHR32096:SF127">
    <property type="entry name" value="WRKY DOMAIN-CONTAINING PROTEIN"/>
    <property type="match status" value="1"/>
</dbReference>
<dbReference type="InterPro" id="IPR003657">
    <property type="entry name" value="WRKY_dom"/>
</dbReference>
<organism evidence="9">
    <name type="scientific">Hevea brasiliensis</name>
    <name type="common">Para rubber tree</name>
    <name type="synonym">Siphonia brasiliensis</name>
    <dbReference type="NCBI Taxonomy" id="3981"/>
    <lineage>
        <taxon>Eukaryota</taxon>
        <taxon>Viridiplantae</taxon>
        <taxon>Streptophyta</taxon>
        <taxon>Embryophyta</taxon>
        <taxon>Tracheophyta</taxon>
        <taxon>Spermatophyta</taxon>
        <taxon>Magnoliopsida</taxon>
        <taxon>eudicotyledons</taxon>
        <taxon>Gunneridae</taxon>
        <taxon>Pentapetalae</taxon>
        <taxon>rosids</taxon>
        <taxon>fabids</taxon>
        <taxon>Malpighiales</taxon>
        <taxon>Euphorbiaceae</taxon>
        <taxon>Crotonoideae</taxon>
        <taxon>Micrandreae</taxon>
        <taxon>Hevea</taxon>
    </lineage>
</organism>
<dbReference type="GO" id="GO:0003700">
    <property type="term" value="F:DNA-binding transcription factor activity"/>
    <property type="evidence" value="ECO:0007669"/>
    <property type="project" value="InterPro"/>
</dbReference>
<keyword evidence="5" id="KW-0539">Nucleus</keyword>
<evidence type="ECO:0000313" key="9">
    <source>
        <dbReference type="EMBL" id="AFX83942.1"/>
    </source>
</evidence>
<feature type="region of interest" description="Disordered" evidence="7">
    <location>
        <begin position="99"/>
        <end position="141"/>
    </location>
</feature>
<dbReference type="Pfam" id="PF03106">
    <property type="entry name" value="WRKY"/>
    <property type="match status" value="1"/>
</dbReference>
<dbReference type="Gene3D" id="2.20.25.80">
    <property type="entry name" value="WRKY domain"/>
    <property type="match status" value="1"/>
</dbReference>
<dbReference type="EMBL" id="JQ914658">
    <property type="protein sequence ID" value="AFX83942.1"/>
    <property type="molecule type" value="Genomic_DNA"/>
</dbReference>
<reference evidence="9" key="1">
    <citation type="submission" date="2012-04" db="EMBL/GenBank/DDBJ databases">
        <title>Cloning and functional analysis of transcription factors associated with low temperature in rubber tree.</title>
        <authorList>
            <person name="An Z."/>
            <person name="Wang Q."/>
            <person name="Zhai Q."/>
            <person name="Xie L."/>
        </authorList>
    </citation>
    <scope>NUCLEOTIDE SEQUENCE</scope>
</reference>
<gene>
    <name evidence="9" type="primary">WRKY4</name>
</gene>
<dbReference type="SMART" id="SM00774">
    <property type="entry name" value="WRKY"/>
    <property type="match status" value="1"/>
</dbReference>
<protein>
    <submittedName>
        <fullName evidence="9">WRKY super family protein</fullName>
    </submittedName>
</protein>
<dbReference type="InterPro" id="IPR044810">
    <property type="entry name" value="WRKY_plant"/>
</dbReference>